<proteinExistence type="predicted"/>
<dbReference type="EMBL" id="BSSD01000015">
    <property type="protein sequence ID" value="GLW95609.1"/>
    <property type="molecule type" value="Genomic_DNA"/>
</dbReference>
<evidence type="ECO:0000313" key="2">
    <source>
        <dbReference type="EMBL" id="GLW95609.1"/>
    </source>
</evidence>
<gene>
    <name evidence="2" type="ORF">Aglo03_64250</name>
</gene>
<evidence type="ECO:0000313" key="3">
    <source>
        <dbReference type="Proteomes" id="UP001165042"/>
    </source>
</evidence>
<dbReference type="Proteomes" id="UP001165042">
    <property type="component" value="Unassembled WGS sequence"/>
</dbReference>
<organism evidence="2 3">
    <name type="scientific">Actinokineospora globicatena</name>
    <dbReference type="NCBI Taxonomy" id="103729"/>
    <lineage>
        <taxon>Bacteria</taxon>
        <taxon>Bacillati</taxon>
        <taxon>Actinomycetota</taxon>
        <taxon>Actinomycetes</taxon>
        <taxon>Pseudonocardiales</taxon>
        <taxon>Pseudonocardiaceae</taxon>
        <taxon>Actinokineospora</taxon>
    </lineage>
</organism>
<name>A0A9W6QVY7_9PSEU</name>
<dbReference type="AlphaFoldDB" id="A0A9W6QVY7"/>
<feature type="domain" description="GIY-YIG catalytic" evidence="1">
    <location>
        <begin position="38"/>
        <end position="189"/>
    </location>
</feature>
<sequence>MGDEEYEDLLRPLLLPQLTYSRDEVLLGKPCPIPASSGLYAWFFDEVPPVVPVPERLAAVPWKVLYVGIAPKPVPRNGARASRRTIRDRVKEHLRGNAEGSTLRLTLGCLLADQLGLELRRVGSGNRLTFVHGEQVLNDWLDAHARVSYLAVDSPRDVERVVIEREYLPLNLSDNRHNPFFEELTRIRKDAKAAARALPVVANPSGRGG</sequence>
<dbReference type="Pfam" id="PF20815">
    <property type="entry name" value="GIY_YIG_2"/>
    <property type="match status" value="1"/>
</dbReference>
<protein>
    <recommendedName>
        <fullName evidence="1">GIY-YIG catalytic domain-containing protein</fullName>
    </recommendedName>
</protein>
<keyword evidence="3" id="KW-1185">Reference proteome</keyword>
<comment type="caution">
    <text evidence="2">The sequence shown here is derived from an EMBL/GenBank/DDBJ whole genome shotgun (WGS) entry which is preliminary data.</text>
</comment>
<accession>A0A9W6QVY7</accession>
<dbReference type="RefSeq" id="WP_349497788.1">
    <property type="nucleotide sequence ID" value="NZ_BSSD01000015.1"/>
</dbReference>
<reference evidence="2" key="1">
    <citation type="submission" date="2023-02" db="EMBL/GenBank/DDBJ databases">
        <title>Actinokineospora globicatena NBRC 15670.</title>
        <authorList>
            <person name="Ichikawa N."/>
            <person name="Sato H."/>
            <person name="Tonouchi N."/>
        </authorList>
    </citation>
    <scope>NUCLEOTIDE SEQUENCE</scope>
    <source>
        <strain evidence="2">NBRC 15670</strain>
    </source>
</reference>
<dbReference type="InterPro" id="IPR049311">
    <property type="entry name" value="GIY_YIG_cat"/>
</dbReference>
<evidence type="ECO:0000259" key="1">
    <source>
        <dbReference type="Pfam" id="PF20815"/>
    </source>
</evidence>